<gene>
    <name evidence="3" type="ORF">ABK905_23335</name>
</gene>
<dbReference type="Gene3D" id="3.10.450.160">
    <property type="entry name" value="inner membrane protein cigr"/>
    <property type="match status" value="1"/>
</dbReference>
<organism evidence="3">
    <name type="scientific">Acerihabitans sp. KWT182</name>
    <dbReference type="NCBI Taxonomy" id="3157919"/>
    <lineage>
        <taxon>Bacteria</taxon>
        <taxon>Pseudomonadati</taxon>
        <taxon>Pseudomonadota</taxon>
        <taxon>Gammaproteobacteria</taxon>
        <taxon>Enterobacterales</taxon>
        <taxon>Pectobacteriaceae</taxon>
        <taxon>Acerihabitans</taxon>
    </lineage>
</organism>
<evidence type="ECO:0000256" key="2">
    <source>
        <dbReference type="SAM" id="SignalP"/>
    </source>
</evidence>
<evidence type="ECO:0000256" key="1">
    <source>
        <dbReference type="SAM" id="MobiDB-lite"/>
    </source>
</evidence>
<protein>
    <submittedName>
        <fullName evidence="3">RcnB family protein</fullName>
    </submittedName>
</protein>
<keyword evidence="2" id="KW-0732">Signal</keyword>
<dbReference type="AlphaFoldDB" id="A0AAU7Q850"/>
<dbReference type="InterPro" id="IPR024572">
    <property type="entry name" value="RcnB"/>
</dbReference>
<feature type="compositionally biased region" description="Gly residues" evidence="1">
    <location>
        <begin position="42"/>
        <end position="52"/>
    </location>
</feature>
<feature type="chain" id="PRO_5043941463" evidence="2">
    <location>
        <begin position="26"/>
        <end position="141"/>
    </location>
</feature>
<accession>A0AAU7Q850</accession>
<feature type="signal peptide" evidence="2">
    <location>
        <begin position="1"/>
        <end position="25"/>
    </location>
</feature>
<sequence>MKKTTLAMVITLIATSTCLPMASYADDHGGPDNQKWHQQGHPGQGGHPGQQGHGDRGRPQGGNFHGRQQDHFAYNGHDFRRGHPLPPEYRGGRYRVSDWRAHGLYAPPRGEEWAYVNGNYVLVAVATGIISSILINDALNH</sequence>
<dbReference type="Pfam" id="PF11776">
    <property type="entry name" value="RcnB"/>
    <property type="match status" value="1"/>
</dbReference>
<evidence type="ECO:0000313" key="3">
    <source>
        <dbReference type="EMBL" id="XBS69337.1"/>
    </source>
</evidence>
<feature type="region of interest" description="Disordered" evidence="1">
    <location>
        <begin position="25"/>
        <end position="87"/>
    </location>
</feature>
<reference evidence="3" key="1">
    <citation type="submission" date="2024-06" db="EMBL/GenBank/DDBJ databases">
        <authorList>
            <person name="Coelho C."/>
            <person name="Bento M."/>
            <person name="Garcia E."/>
            <person name="Camelo A."/>
            <person name="Brandao I."/>
            <person name="Espirito Santo C."/>
            <person name="Trovao J."/>
            <person name="Verissimo A."/>
            <person name="Costa J."/>
            <person name="Tiago I."/>
        </authorList>
    </citation>
    <scope>NUCLEOTIDE SEQUENCE</scope>
    <source>
        <strain evidence="3">KWT182</strain>
    </source>
</reference>
<proteinExistence type="predicted"/>
<dbReference type="EMBL" id="CP157947">
    <property type="protein sequence ID" value="XBS69337.1"/>
    <property type="molecule type" value="Genomic_DNA"/>
</dbReference>
<name>A0AAU7Q850_9GAMM</name>